<protein>
    <submittedName>
        <fullName evidence="1">Uncharacterized protein</fullName>
    </submittedName>
</protein>
<dbReference type="Proteomes" id="UP000823616">
    <property type="component" value="Unassembled WGS sequence"/>
</dbReference>
<evidence type="ECO:0000313" key="2">
    <source>
        <dbReference type="Proteomes" id="UP000823616"/>
    </source>
</evidence>
<sequence length="84" mass="9188">MAYCQKTSHLAAVSFPDNCEVLGRVTLESKDSAASFARLLEEAQNLYPEADDVVNIIVDAKTTKTLFSTSYSYVMSGIAIKYAD</sequence>
<reference evidence="1" key="2">
    <citation type="journal article" date="2021" name="PeerJ">
        <title>Extensive microbial diversity within the chicken gut microbiome revealed by metagenomics and culture.</title>
        <authorList>
            <person name="Gilroy R."/>
            <person name="Ravi A."/>
            <person name="Getino M."/>
            <person name="Pursley I."/>
            <person name="Horton D.L."/>
            <person name="Alikhan N.F."/>
            <person name="Baker D."/>
            <person name="Gharbi K."/>
            <person name="Hall N."/>
            <person name="Watson M."/>
            <person name="Adriaenssens E.M."/>
            <person name="Foster-Nyarko E."/>
            <person name="Jarju S."/>
            <person name="Secka A."/>
            <person name="Antonio M."/>
            <person name="Oren A."/>
            <person name="Chaudhuri R.R."/>
            <person name="La Ragione R."/>
            <person name="Hildebrand F."/>
            <person name="Pallen M.J."/>
        </authorList>
    </citation>
    <scope>NUCLEOTIDE SEQUENCE</scope>
    <source>
        <strain evidence="1">B3-4054</strain>
    </source>
</reference>
<proteinExistence type="predicted"/>
<gene>
    <name evidence="1" type="ORF">IAA96_05390</name>
</gene>
<dbReference type="AlphaFoldDB" id="A0A9D9EN26"/>
<organism evidence="1 2">
    <name type="scientific">Candidatus Avitreponema avistercoris</name>
    <dbReference type="NCBI Taxonomy" id="2840705"/>
    <lineage>
        <taxon>Bacteria</taxon>
        <taxon>Pseudomonadati</taxon>
        <taxon>Spirochaetota</taxon>
        <taxon>Spirochaetia</taxon>
        <taxon>Spirochaetales</taxon>
        <taxon>Candidatus Avitreponema</taxon>
    </lineage>
</organism>
<evidence type="ECO:0000313" key="1">
    <source>
        <dbReference type="EMBL" id="MBO8450523.1"/>
    </source>
</evidence>
<reference evidence="1" key="1">
    <citation type="submission" date="2020-10" db="EMBL/GenBank/DDBJ databases">
        <authorList>
            <person name="Gilroy R."/>
        </authorList>
    </citation>
    <scope>NUCLEOTIDE SEQUENCE</scope>
    <source>
        <strain evidence="1">B3-4054</strain>
    </source>
</reference>
<accession>A0A9D9EN26</accession>
<dbReference type="EMBL" id="JADIMS010000094">
    <property type="protein sequence ID" value="MBO8450523.1"/>
    <property type="molecule type" value="Genomic_DNA"/>
</dbReference>
<comment type="caution">
    <text evidence="1">The sequence shown here is derived from an EMBL/GenBank/DDBJ whole genome shotgun (WGS) entry which is preliminary data.</text>
</comment>
<name>A0A9D9EN26_9SPIR</name>